<protein>
    <submittedName>
        <fullName evidence="1">Uncharacterized protein</fullName>
    </submittedName>
</protein>
<keyword evidence="2" id="KW-1185">Reference proteome</keyword>
<dbReference type="AlphaFoldDB" id="A0A9X2M6H2"/>
<organism evidence="1 2">
    <name type="scientific">Streptomyces malaysiensis subsp. samsunensis</name>
    <dbReference type="NCBI Taxonomy" id="459658"/>
    <lineage>
        <taxon>Bacteria</taxon>
        <taxon>Bacillati</taxon>
        <taxon>Actinomycetota</taxon>
        <taxon>Actinomycetes</taxon>
        <taxon>Kitasatosporales</taxon>
        <taxon>Streptomycetaceae</taxon>
        <taxon>Streptomyces</taxon>
        <taxon>Streptomyces violaceusniger group</taxon>
    </lineage>
</organism>
<comment type="caution">
    <text evidence="1">The sequence shown here is derived from an EMBL/GenBank/DDBJ whole genome shotgun (WGS) entry which is preliminary data.</text>
</comment>
<gene>
    <name evidence="1" type="ORF">NQU54_47225</name>
</gene>
<dbReference type="Proteomes" id="UP001142400">
    <property type="component" value="Unassembled WGS sequence"/>
</dbReference>
<evidence type="ECO:0000313" key="2">
    <source>
        <dbReference type="Proteomes" id="UP001142400"/>
    </source>
</evidence>
<dbReference type="RefSeq" id="WP_257636431.1">
    <property type="nucleotide sequence ID" value="NZ_JANIIC010000130.1"/>
</dbReference>
<dbReference type="EMBL" id="JANIIC010000130">
    <property type="protein sequence ID" value="MCQ8836392.1"/>
    <property type="molecule type" value="Genomic_DNA"/>
</dbReference>
<proteinExistence type="predicted"/>
<evidence type="ECO:0000313" key="1">
    <source>
        <dbReference type="EMBL" id="MCQ8836392.1"/>
    </source>
</evidence>
<sequence>MSTEWSIRPATTTLAVEPDGVVDLPVGLALAAHRDAGAPGGGQARDLALDEVVERPFMPAPVRDQAGVVTR</sequence>
<reference evidence="1" key="1">
    <citation type="submission" date="2022-06" db="EMBL/GenBank/DDBJ databases">
        <title>WGS of actinobacteria.</title>
        <authorList>
            <person name="Thawai C."/>
        </authorList>
    </citation>
    <scope>NUCLEOTIDE SEQUENCE</scope>
    <source>
        <strain evidence="1">DSM 42010</strain>
    </source>
</reference>
<name>A0A9X2M6H2_STRMQ</name>
<accession>A0A9X2M6H2</accession>